<feature type="domain" description="N-acetyltransferase" evidence="1">
    <location>
        <begin position="137"/>
        <end position="275"/>
    </location>
</feature>
<dbReference type="SUPFAM" id="SSF55729">
    <property type="entry name" value="Acyl-CoA N-acyltransferases (Nat)"/>
    <property type="match status" value="1"/>
</dbReference>
<protein>
    <submittedName>
        <fullName evidence="2">GNAT family N-acetyltransferase</fullName>
    </submittedName>
</protein>
<dbReference type="GO" id="GO:0016747">
    <property type="term" value="F:acyltransferase activity, transferring groups other than amino-acyl groups"/>
    <property type="evidence" value="ECO:0007669"/>
    <property type="project" value="InterPro"/>
</dbReference>
<dbReference type="AlphaFoldDB" id="A0A1V0UYS7"/>
<evidence type="ECO:0000313" key="3">
    <source>
        <dbReference type="Proteomes" id="UP000192727"/>
    </source>
</evidence>
<dbReference type="EMBL" id="CP020557">
    <property type="protein sequence ID" value="ARF70161.1"/>
    <property type="molecule type" value="Genomic_DNA"/>
</dbReference>
<proteinExistence type="predicted"/>
<dbReference type="InterPro" id="IPR027365">
    <property type="entry name" value="GNAT_acetyltra_YdfB-like"/>
</dbReference>
<dbReference type="Proteomes" id="UP000192727">
    <property type="component" value="Chromosome"/>
</dbReference>
<dbReference type="InterPro" id="IPR000182">
    <property type="entry name" value="GNAT_dom"/>
</dbReference>
<gene>
    <name evidence="2" type="ORF">B7C51_23455</name>
</gene>
<dbReference type="PANTHER" id="PTHR31143">
    <property type="match status" value="1"/>
</dbReference>
<dbReference type="RefSeq" id="WP_083041386.1">
    <property type="nucleotide sequence ID" value="NZ_CP020557.1"/>
</dbReference>
<evidence type="ECO:0000259" key="1">
    <source>
        <dbReference type="PROSITE" id="PS51186"/>
    </source>
</evidence>
<evidence type="ECO:0000313" key="2">
    <source>
        <dbReference type="EMBL" id="ARF70161.1"/>
    </source>
</evidence>
<organism evidence="2 3">
    <name type="scientific">Paenibacillus larvae subsp. pulvifaciens</name>
    <dbReference type="NCBI Taxonomy" id="1477"/>
    <lineage>
        <taxon>Bacteria</taxon>
        <taxon>Bacillati</taxon>
        <taxon>Bacillota</taxon>
        <taxon>Bacilli</taxon>
        <taxon>Bacillales</taxon>
        <taxon>Paenibacillaceae</taxon>
        <taxon>Paenibacillus</taxon>
    </lineage>
</organism>
<dbReference type="Pfam" id="PF12746">
    <property type="entry name" value="GNAT_acetyltran"/>
    <property type="match status" value="1"/>
</dbReference>
<dbReference type="PROSITE" id="PS51186">
    <property type="entry name" value="GNAT"/>
    <property type="match status" value="1"/>
</dbReference>
<sequence>MLYLLDKSDYPKVKHLVRTKEEKSDVPLNAVINGTNVGNIYVDDPDHPKAALVDAVGTTCFLIGDASSPVFGEHLKDCIENQLKDQCLESGGSYFIATLFDKEWEKVLENAISHREYEPDYEFYHEFDKDKFNKVKSNYRSLTNEYTIKRMDKELIQNDSDDTLRSCLSDFWDSIDDFLTKGVGFCVIKDEQVISLCFTCYVDGNNHEISVETYDEEEQNKGLATKACEVYLEYCIENGITPHWSTFETNVESVNLASKLGFEYRFKLKTYEFEY</sequence>
<dbReference type="InterPro" id="IPR016181">
    <property type="entry name" value="Acyl_CoA_acyltransferase"/>
</dbReference>
<keyword evidence="2" id="KW-0808">Transferase</keyword>
<name>A0A1V0UYS7_9BACL</name>
<dbReference type="Gene3D" id="3.40.630.30">
    <property type="match status" value="1"/>
</dbReference>
<accession>A0A1V0UYS7</accession>
<reference evidence="2 3" key="1">
    <citation type="submission" date="2017-03" db="EMBL/GenBank/DDBJ databases">
        <title>Paenibacillus larvae genome sequencing.</title>
        <authorList>
            <person name="Dingman D.W."/>
        </authorList>
    </citation>
    <scope>NUCLEOTIDE SEQUENCE [LARGE SCALE GENOMIC DNA]</scope>
    <source>
        <strain evidence="2 3">SAG 10367</strain>
    </source>
</reference>
<dbReference type="PANTHER" id="PTHR31143:SF2">
    <property type="entry name" value="FR47-LIKE DOMAIN-CONTAINING PROTEIN-RELATED"/>
    <property type="match status" value="1"/>
</dbReference>